<feature type="transmembrane region" description="Helical" evidence="7">
    <location>
        <begin position="57"/>
        <end position="78"/>
    </location>
</feature>
<dbReference type="PANTHER" id="PTHR42878">
    <property type="entry name" value="TWO-COMPONENT HISTIDINE KINASE"/>
    <property type="match status" value="1"/>
</dbReference>
<proteinExistence type="predicted"/>
<accession>A0A1G5QBN4</accession>
<protein>
    <recommendedName>
        <fullName evidence="2">histidine kinase</fullName>
        <ecNumber evidence="2">2.7.13.3</ecNumber>
    </recommendedName>
</protein>
<dbReference type="Proteomes" id="UP000199648">
    <property type="component" value="Unassembled WGS sequence"/>
</dbReference>
<dbReference type="GO" id="GO:0000156">
    <property type="term" value="F:phosphorelay response regulator activity"/>
    <property type="evidence" value="ECO:0007669"/>
    <property type="project" value="TreeGrafter"/>
</dbReference>
<evidence type="ECO:0000256" key="1">
    <source>
        <dbReference type="ARBA" id="ARBA00000085"/>
    </source>
</evidence>
<feature type="coiled-coil region" evidence="6">
    <location>
        <begin position="209"/>
        <end position="257"/>
    </location>
</feature>
<dbReference type="SUPFAM" id="SSF55874">
    <property type="entry name" value="ATPase domain of HSP90 chaperone/DNA topoisomerase II/histidine kinase"/>
    <property type="match status" value="1"/>
</dbReference>
<sequence>MPGQNEQKDKSVNSHTPYAPLILAEQVRQLYTIAPIGFVASLLNSLLVFFVTKSVMSYPVIATWLASIWIITLLRMGLVVWFRSIPFETETAILWKRRFLISLVLTGAAWGSIGLFPLAEASLAHQVFLAFVLGGMAAGASSTYSMVKSGYAAYTIPALLPLAIHFILLNDDFHFAMAAMVFLFGGLLWRISLHNYSVNRTSLLLRFENQEMIHRLKAAKEHAEGLNKKLVAEIDAKLSAEAELRQYHEHLERIVEERTADLSTANRELEQFAYVASHDLKAPLRAIANLALIIDEDASERLEPENRRHLKLMRERVRRMDDLIEGMLTYARLGQPAAGRDSVALDDLLNDLLADLPLPADFDLELQQPLPRLNADPLHVRQIFQNLINNAVQHHDRPIGHVWVRARDAGEHWHLEVVDDGPGIPEKERQQVFRMFATGSKEAHTGIGLAVVRKLVLGYGGQVEALPNHPRGTVIRITWPK</sequence>
<dbReference type="STRING" id="415747.SAMN03097708_01828"/>
<evidence type="ECO:0000256" key="6">
    <source>
        <dbReference type="SAM" id="Coils"/>
    </source>
</evidence>
<dbReference type="InterPro" id="IPR003661">
    <property type="entry name" value="HisK_dim/P_dom"/>
</dbReference>
<dbReference type="InterPro" id="IPR005467">
    <property type="entry name" value="His_kinase_dom"/>
</dbReference>
<dbReference type="GO" id="GO:0000155">
    <property type="term" value="F:phosphorelay sensor kinase activity"/>
    <property type="evidence" value="ECO:0007669"/>
    <property type="project" value="InterPro"/>
</dbReference>
<reference evidence="9 10" key="1">
    <citation type="submission" date="2016-10" db="EMBL/GenBank/DDBJ databases">
        <authorList>
            <person name="de Groot N.N."/>
        </authorList>
    </citation>
    <scope>NUCLEOTIDE SEQUENCE [LARGE SCALE GENOMIC DNA]</scope>
    <source>
        <strain evidence="9 10">HLD2</strain>
    </source>
</reference>
<dbReference type="Gene3D" id="3.30.565.10">
    <property type="entry name" value="Histidine kinase-like ATPase, C-terminal domain"/>
    <property type="match status" value="1"/>
</dbReference>
<keyword evidence="7" id="KW-0812">Transmembrane</keyword>
<gene>
    <name evidence="9" type="ORF">SAMN03097708_01828</name>
</gene>
<evidence type="ECO:0000313" key="9">
    <source>
        <dbReference type="EMBL" id="SCZ59273.1"/>
    </source>
</evidence>
<dbReference type="PROSITE" id="PS50109">
    <property type="entry name" value="HIS_KIN"/>
    <property type="match status" value="1"/>
</dbReference>
<dbReference type="SUPFAM" id="SSF47384">
    <property type="entry name" value="Homodimeric domain of signal transducing histidine kinase"/>
    <property type="match status" value="1"/>
</dbReference>
<dbReference type="CDD" id="cd00075">
    <property type="entry name" value="HATPase"/>
    <property type="match status" value="1"/>
</dbReference>
<keyword evidence="10" id="KW-1185">Reference proteome</keyword>
<feature type="transmembrane region" description="Helical" evidence="7">
    <location>
        <begin position="151"/>
        <end position="169"/>
    </location>
</feature>
<evidence type="ECO:0000256" key="3">
    <source>
        <dbReference type="ARBA" id="ARBA00022553"/>
    </source>
</evidence>
<dbReference type="PANTHER" id="PTHR42878:SF15">
    <property type="entry name" value="BACTERIOPHYTOCHROME"/>
    <property type="match status" value="1"/>
</dbReference>
<dbReference type="InterPro" id="IPR003594">
    <property type="entry name" value="HATPase_dom"/>
</dbReference>
<evidence type="ECO:0000256" key="7">
    <source>
        <dbReference type="SAM" id="Phobius"/>
    </source>
</evidence>
<dbReference type="EMBL" id="FMWD01000005">
    <property type="protein sequence ID" value="SCZ59273.1"/>
    <property type="molecule type" value="Genomic_DNA"/>
</dbReference>
<keyword evidence="3" id="KW-0597">Phosphoprotein</keyword>
<dbReference type="Pfam" id="PF02518">
    <property type="entry name" value="HATPase_c"/>
    <property type="match status" value="1"/>
</dbReference>
<dbReference type="InterPro" id="IPR004358">
    <property type="entry name" value="Sig_transdc_His_kin-like_C"/>
</dbReference>
<dbReference type="OrthoDB" id="6017161at2"/>
<dbReference type="Gene3D" id="1.10.287.130">
    <property type="match status" value="1"/>
</dbReference>
<evidence type="ECO:0000256" key="2">
    <source>
        <dbReference type="ARBA" id="ARBA00012438"/>
    </source>
</evidence>
<evidence type="ECO:0000256" key="4">
    <source>
        <dbReference type="ARBA" id="ARBA00022679"/>
    </source>
</evidence>
<dbReference type="SMART" id="SM00387">
    <property type="entry name" value="HATPase_c"/>
    <property type="match status" value="1"/>
</dbReference>
<dbReference type="SMART" id="SM00388">
    <property type="entry name" value="HisKA"/>
    <property type="match status" value="1"/>
</dbReference>
<dbReference type="GO" id="GO:0007234">
    <property type="term" value="P:osmosensory signaling via phosphorelay pathway"/>
    <property type="evidence" value="ECO:0007669"/>
    <property type="project" value="TreeGrafter"/>
</dbReference>
<organism evidence="9 10">
    <name type="scientific">Thiohalomonas denitrificans</name>
    <dbReference type="NCBI Taxonomy" id="415747"/>
    <lineage>
        <taxon>Bacteria</taxon>
        <taxon>Pseudomonadati</taxon>
        <taxon>Pseudomonadota</taxon>
        <taxon>Gammaproteobacteria</taxon>
        <taxon>Thiohalomonadales</taxon>
        <taxon>Thiohalomonadaceae</taxon>
        <taxon>Thiohalomonas</taxon>
    </lineage>
</organism>
<dbReference type="RefSeq" id="WP_092995731.1">
    <property type="nucleotide sequence ID" value="NZ_FMWD01000005.1"/>
</dbReference>
<dbReference type="InterPro" id="IPR036097">
    <property type="entry name" value="HisK_dim/P_sf"/>
</dbReference>
<name>A0A1G5QBN4_9GAMM</name>
<dbReference type="GO" id="GO:0030295">
    <property type="term" value="F:protein kinase activator activity"/>
    <property type="evidence" value="ECO:0007669"/>
    <property type="project" value="TreeGrafter"/>
</dbReference>
<evidence type="ECO:0000259" key="8">
    <source>
        <dbReference type="PROSITE" id="PS50109"/>
    </source>
</evidence>
<keyword evidence="7" id="KW-0472">Membrane</keyword>
<keyword evidence="7" id="KW-1133">Transmembrane helix</keyword>
<keyword evidence="4" id="KW-0808">Transferase</keyword>
<dbReference type="InterPro" id="IPR036890">
    <property type="entry name" value="HATPase_C_sf"/>
</dbReference>
<keyword evidence="6" id="KW-0175">Coiled coil</keyword>
<feature type="transmembrane region" description="Helical" evidence="7">
    <location>
        <begin position="99"/>
        <end position="119"/>
    </location>
</feature>
<dbReference type="CDD" id="cd00082">
    <property type="entry name" value="HisKA"/>
    <property type="match status" value="1"/>
</dbReference>
<dbReference type="PRINTS" id="PR00344">
    <property type="entry name" value="BCTRLSENSOR"/>
</dbReference>
<feature type="transmembrane region" description="Helical" evidence="7">
    <location>
        <begin position="125"/>
        <end position="144"/>
    </location>
</feature>
<dbReference type="AlphaFoldDB" id="A0A1G5QBN4"/>
<feature type="transmembrane region" description="Helical" evidence="7">
    <location>
        <begin position="175"/>
        <end position="193"/>
    </location>
</feature>
<feature type="transmembrane region" description="Helical" evidence="7">
    <location>
        <begin position="30"/>
        <end position="51"/>
    </location>
</feature>
<dbReference type="InterPro" id="IPR050351">
    <property type="entry name" value="BphY/WalK/GraS-like"/>
</dbReference>
<dbReference type="Pfam" id="PF00512">
    <property type="entry name" value="HisKA"/>
    <property type="match status" value="1"/>
</dbReference>
<comment type="catalytic activity">
    <reaction evidence="1">
        <text>ATP + protein L-histidine = ADP + protein N-phospho-L-histidine.</text>
        <dbReference type="EC" id="2.7.13.3"/>
    </reaction>
</comment>
<evidence type="ECO:0000256" key="5">
    <source>
        <dbReference type="ARBA" id="ARBA00022777"/>
    </source>
</evidence>
<evidence type="ECO:0000313" key="10">
    <source>
        <dbReference type="Proteomes" id="UP000199648"/>
    </source>
</evidence>
<dbReference type="EC" id="2.7.13.3" evidence="2"/>
<keyword evidence="5 9" id="KW-0418">Kinase</keyword>
<feature type="domain" description="Histidine kinase" evidence="8">
    <location>
        <begin position="275"/>
        <end position="481"/>
    </location>
</feature>